<evidence type="ECO:0000313" key="4">
    <source>
        <dbReference type="Proteomes" id="UP000584325"/>
    </source>
</evidence>
<dbReference type="EMBL" id="JACHXS010000002">
    <property type="protein sequence ID" value="MBB3220723.1"/>
    <property type="molecule type" value="Genomic_DNA"/>
</dbReference>
<name>A0A4P8HPX6_9BURK</name>
<dbReference type="EMBL" id="CP040017">
    <property type="protein sequence ID" value="QCP11797.1"/>
    <property type="molecule type" value="Genomic_DNA"/>
</dbReference>
<accession>A0A4P8HPX6</accession>
<dbReference type="Proteomes" id="UP000298763">
    <property type="component" value="Chromosome"/>
</dbReference>
<gene>
    <name evidence="2" type="ORF">FCL38_16255</name>
    <name evidence="1" type="ORF">FHS02_001522</name>
</gene>
<protein>
    <submittedName>
        <fullName evidence="1">Uncharacterized protein</fullName>
    </submittedName>
</protein>
<keyword evidence="3" id="KW-1185">Reference proteome</keyword>
<evidence type="ECO:0000313" key="2">
    <source>
        <dbReference type="EMBL" id="QCP11797.1"/>
    </source>
</evidence>
<dbReference type="RefSeq" id="WP_137314642.1">
    <property type="nucleotide sequence ID" value="NZ_CP040017.1"/>
</dbReference>
<proteinExistence type="predicted"/>
<dbReference type="AlphaFoldDB" id="A0A4P8HPX6"/>
<evidence type="ECO:0000313" key="3">
    <source>
        <dbReference type="Proteomes" id="UP000298763"/>
    </source>
</evidence>
<sequence>MNIYRAEGLAAYAEYAKAAGEEYAVAHELAQCAKVEVYHLLAAELFIRVKEARQAATVAFEKLTRFEGEMAVGR</sequence>
<evidence type="ECO:0000313" key="1">
    <source>
        <dbReference type="EMBL" id="MBB3220723.1"/>
    </source>
</evidence>
<reference evidence="1 4" key="2">
    <citation type="submission" date="2020-08" db="EMBL/GenBank/DDBJ databases">
        <title>Genomic Encyclopedia of Type Strains, Phase III (KMG-III): the genomes of soil and plant-associated and newly described type strains.</title>
        <authorList>
            <person name="Whitman W."/>
        </authorList>
    </citation>
    <scope>NUCLEOTIDE SEQUENCE [LARGE SCALE GENOMIC DNA]</scope>
    <source>
        <strain evidence="1 4">CECT 7753</strain>
    </source>
</reference>
<dbReference type="Proteomes" id="UP000584325">
    <property type="component" value="Unassembled WGS sequence"/>
</dbReference>
<dbReference type="OrthoDB" id="8762718at2"/>
<organism evidence="1 4">
    <name type="scientific">Pseudoduganella umbonata</name>
    <dbReference type="NCBI Taxonomy" id="864828"/>
    <lineage>
        <taxon>Bacteria</taxon>
        <taxon>Pseudomonadati</taxon>
        <taxon>Pseudomonadota</taxon>
        <taxon>Betaproteobacteria</taxon>
        <taxon>Burkholderiales</taxon>
        <taxon>Oxalobacteraceae</taxon>
        <taxon>Telluria group</taxon>
        <taxon>Pseudoduganella</taxon>
    </lineage>
</organism>
<reference evidence="2 3" key="1">
    <citation type="submission" date="2019-05" db="EMBL/GenBank/DDBJ databases">
        <title>Draft Genome Sequences of Six Type Strains of the Genus Massilia.</title>
        <authorList>
            <person name="Miess H."/>
            <person name="Frediansyhah A."/>
            <person name="Gross H."/>
        </authorList>
    </citation>
    <scope>NUCLEOTIDE SEQUENCE [LARGE SCALE GENOMIC DNA]</scope>
    <source>
        <strain evidence="2 3">DSMZ 26121</strain>
    </source>
</reference>